<dbReference type="Pfam" id="PF03997">
    <property type="entry name" value="VPS28"/>
    <property type="match status" value="1"/>
</dbReference>
<evidence type="ECO:0000313" key="9">
    <source>
        <dbReference type="EMBL" id="GFR52064.1"/>
    </source>
</evidence>
<keyword evidence="4 5" id="KW-0653">Protein transport</keyword>
<keyword evidence="3 5" id="KW-0967">Endosome</keyword>
<dbReference type="PANTHER" id="PTHR12937">
    <property type="entry name" value="VACUOLAR PROTEIN SORTING 28, ISOFORM 2 VPS28"/>
    <property type="match status" value="1"/>
</dbReference>
<evidence type="ECO:0000259" key="8">
    <source>
        <dbReference type="PROSITE" id="PS51313"/>
    </source>
</evidence>
<dbReference type="PROSITE" id="PS51313">
    <property type="entry name" value="VPS28_N"/>
    <property type="match status" value="1"/>
</dbReference>
<proteinExistence type="inferred from homology"/>
<dbReference type="InterPro" id="IPR017899">
    <property type="entry name" value="VPS28_C"/>
</dbReference>
<evidence type="ECO:0000256" key="3">
    <source>
        <dbReference type="ARBA" id="ARBA00022753"/>
    </source>
</evidence>
<dbReference type="Proteomes" id="UP001054857">
    <property type="component" value="Unassembled WGS sequence"/>
</dbReference>
<name>A0AAD3E1U1_9CHLO</name>
<dbReference type="EMBL" id="BMAR01000057">
    <property type="protein sequence ID" value="GFR52064.1"/>
    <property type="molecule type" value="Genomic_DNA"/>
</dbReference>
<dbReference type="FunFam" id="1.20.120.1130:FF:000001">
    <property type="entry name" value="Vacuolar protein sorting-associated protein 28 homolog"/>
    <property type="match status" value="1"/>
</dbReference>
<dbReference type="PIRSF" id="PIRSF017535">
    <property type="entry name" value="VPS28"/>
    <property type="match status" value="1"/>
</dbReference>
<evidence type="ECO:0000256" key="6">
    <source>
        <dbReference type="PROSITE-ProRule" id="PRU00642"/>
    </source>
</evidence>
<dbReference type="InterPro" id="IPR037206">
    <property type="entry name" value="VPS28_C_sf"/>
</dbReference>
<keyword evidence="2 5" id="KW-0813">Transport</keyword>
<organism evidence="9 10">
    <name type="scientific">Astrephomene gubernaculifera</name>
    <dbReference type="NCBI Taxonomy" id="47775"/>
    <lineage>
        <taxon>Eukaryota</taxon>
        <taxon>Viridiplantae</taxon>
        <taxon>Chlorophyta</taxon>
        <taxon>core chlorophytes</taxon>
        <taxon>Chlorophyceae</taxon>
        <taxon>CS clade</taxon>
        <taxon>Chlamydomonadales</taxon>
        <taxon>Astrephomenaceae</taxon>
        <taxon>Astrephomene</taxon>
    </lineage>
</organism>
<evidence type="ECO:0000256" key="2">
    <source>
        <dbReference type="ARBA" id="ARBA00022448"/>
    </source>
</evidence>
<feature type="domain" description="VPS28 C-terminal" evidence="7">
    <location>
        <begin position="133"/>
        <end position="229"/>
    </location>
</feature>
<dbReference type="GO" id="GO:0043328">
    <property type="term" value="P:protein transport to vacuole involved in ubiquitin-dependent protein catabolic process via the multivesicular body sorting pathway"/>
    <property type="evidence" value="ECO:0007669"/>
    <property type="project" value="TreeGrafter"/>
</dbReference>
<feature type="domain" description="VPS28 N-terminal" evidence="8">
    <location>
        <begin position="16"/>
        <end position="123"/>
    </location>
</feature>
<comment type="caution">
    <text evidence="9">The sequence shown here is derived from an EMBL/GenBank/DDBJ whole genome shotgun (WGS) entry which is preliminary data.</text>
</comment>
<comment type="function">
    <text evidence="5">Component of the ESCRT-I complex (endosomal sorting complex required for transport I), a regulator of vesicular trafficking process.</text>
</comment>
<dbReference type="GO" id="GO:0044877">
    <property type="term" value="F:protein-containing complex binding"/>
    <property type="evidence" value="ECO:0007669"/>
    <property type="project" value="TreeGrafter"/>
</dbReference>
<evidence type="ECO:0000313" key="10">
    <source>
        <dbReference type="Proteomes" id="UP001054857"/>
    </source>
</evidence>
<accession>A0AAD3E1U1</accession>
<dbReference type="Gene3D" id="1.20.1440.200">
    <property type="match status" value="1"/>
</dbReference>
<sequence length="231" mass="25782">MSSQGLGVGIPSQPGSLLAQGAGAAEVKLYSNKKEQALYESYADLYAIIKTTEKLERAFVRDAIGAEQYEEACGKLIGQFKVLWGSMKDTVPSVEKFMSDYNMQCPMAATRLLHSGLPATVEHRTKQSRANDPEAVAVAETVQHFITAMDSLKLNLAAVDQICPILLDLINSMDKIQTLPPDFAPREKARMWYSKLYQKAANYELPEDDVRQLMYELEASYNTFLTTLRTK</sequence>
<gene>
    <name evidence="9" type="ORF">Agub_g14586</name>
</gene>
<dbReference type="SUPFAM" id="SSF140427">
    <property type="entry name" value="VPS28 C-terminal domain-like"/>
    <property type="match status" value="1"/>
</dbReference>
<dbReference type="Gene3D" id="1.20.120.1130">
    <property type="match status" value="1"/>
</dbReference>
<dbReference type="InterPro" id="IPR017898">
    <property type="entry name" value="VPS28_N"/>
</dbReference>
<dbReference type="SUPFAM" id="SSF140111">
    <property type="entry name" value="Endosomal sorting complex assembly domain"/>
    <property type="match status" value="1"/>
</dbReference>
<evidence type="ECO:0000259" key="7">
    <source>
        <dbReference type="PROSITE" id="PS51310"/>
    </source>
</evidence>
<dbReference type="PANTHER" id="PTHR12937:SF0">
    <property type="entry name" value="VACUOLAR PROTEIN SORTING-ASSOCIATED PROTEIN 28 HOMOLOG"/>
    <property type="match status" value="1"/>
</dbReference>
<reference evidence="9 10" key="1">
    <citation type="journal article" date="2021" name="Sci. Rep.">
        <title>Genome sequencing of the multicellular alga Astrephomene provides insights into convergent evolution of germ-soma differentiation.</title>
        <authorList>
            <person name="Yamashita S."/>
            <person name="Yamamoto K."/>
            <person name="Matsuzaki R."/>
            <person name="Suzuki S."/>
            <person name="Yamaguchi H."/>
            <person name="Hirooka S."/>
            <person name="Minakuchi Y."/>
            <person name="Miyagishima S."/>
            <person name="Kawachi M."/>
            <person name="Toyoda A."/>
            <person name="Nozaki H."/>
        </authorList>
    </citation>
    <scope>NUCLEOTIDE SEQUENCE [LARGE SCALE GENOMIC DNA]</scope>
    <source>
        <strain evidence="9 10">NIES-4017</strain>
    </source>
</reference>
<dbReference type="InterPro" id="IPR007143">
    <property type="entry name" value="Vps28"/>
</dbReference>
<keyword evidence="10" id="KW-1185">Reference proteome</keyword>
<evidence type="ECO:0000256" key="1">
    <source>
        <dbReference type="ARBA" id="ARBA00004177"/>
    </source>
</evidence>
<dbReference type="PROSITE" id="PS51310">
    <property type="entry name" value="VPS28_C"/>
    <property type="match status" value="1"/>
</dbReference>
<evidence type="ECO:0000256" key="5">
    <source>
        <dbReference type="PIRNR" id="PIRNR017535"/>
    </source>
</evidence>
<dbReference type="InterPro" id="IPR037202">
    <property type="entry name" value="ESCRT_assembly_dom"/>
</dbReference>
<dbReference type="AlphaFoldDB" id="A0AAD3E1U1"/>
<evidence type="ECO:0000256" key="4">
    <source>
        <dbReference type="ARBA" id="ARBA00022927"/>
    </source>
</evidence>
<dbReference type="GO" id="GO:0000813">
    <property type="term" value="C:ESCRT I complex"/>
    <property type="evidence" value="ECO:0007669"/>
    <property type="project" value="UniProtKB-UniRule"/>
</dbReference>
<comment type="subcellular location">
    <subcellularLocation>
        <location evidence="1">Endosome</location>
    </subcellularLocation>
</comment>
<protein>
    <recommendedName>
        <fullName evidence="5">Vacuolar protein sorting-associated protein 28 homolog</fullName>
    </recommendedName>
</protein>
<dbReference type="InterPro" id="IPR038358">
    <property type="entry name" value="VPS28_N_sf"/>
</dbReference>
<comment type="similarity">
    <text evidence="5 6">Belongs to the VPS28 family.</text>
</comment>